<protein>
    <recommendedName>
        <fullName evidence="6">RanBP2-type domain-containing protein</fullName>
    </recommendedName>
</protein>
<accession>A0AAD1Y9L0</accession>
<evidence type="ECO:0000256" key="1">
    <source>
        <dbReference type="ARBA" id="ARBA00022723"/>
    </source>
</evidence>
<dbReference type="GO" id="GO:0008270">
    <property type="term" value="F:zinc ion binding"/>
    <property type="evidence" value="ECO:0007669"/>
    <property type="project" value="UniProtKB-KW"/>
</dbReference>
<dbReference type="PROSITE" id="PS01358">
    <property type="entry name" value="ZF_RANBP2_1"/>
    <property type="match status" value="2"/>
</dbReference>
<name>A0AAD1Y9L0_EUPCR</name>
<dbReference type="Gene3D" id="2.30.30.380">
    <property type="entry name" value="Zn-finger domain of Sec23/24"/>
    <property type="match status" value="1"/>
</dbReference>
<keyword evidence="2 4" id="KW-0863">Zinc-finger</keyword>
<evidence type="ECO:0000313" key="8">
    <source>
        <dbReference type="Proteomes" id="UP001295684"/>
    </source>
</evidence>
<feature type="coiled-coil region" evidence="5">
    <location>
        <begin position="91"/>
        <end position="118"/>
    </location>
</feature>
<dbReference type="SMART" id="SM00547">
    <property type="entry name" value="ZnF_RBZ"/>
    <property type="match status" value="2"/>
</dbReference>
<evidence type="ECO:0000256" key="4">
    <source>
        <dbReference type="PROSITE-ProRule" id="PRU00322"/>
    </source>
</evidence>
<evidence type="ECO:0000256" key="2">
    <source>
        <dbReference type="ARBA" id="ARBA00022771"/>
    </source>
</evidence>
<dbReference type="AlphaFoldDB" id="A0AAD1Y9L0"/>
<dbReference type="PROSITE" id="PS50199">
    <property type="entry name" value="ZF_RANBP2_2"/>
    <property type="match status" value="1"/>
</dbReference>
<sequence length="715" mass="83517">MEDMRNNLKSVVTSNLESNKKEEKEGNEILALLNLFINTKITNSFLILASCKASSRDSELMKTFKIIIKNTKDLSYIQNRHLQVSGAINSIETLRSEKAELGKKLEKLGKLKSKLENDIFKSFLDFKTLLHQSIESSKRKYTNFLPYSYKFLLESLHSGCVFDAFKEEKKSECWISPYTEVSKMARFSFKVEYNIGRETKVAQLDLPLVYKMNIEEMTRKPLPDQLENDIRRYALKHLVEQGVSQDSCEDLTLRIVNQPEIFALEIEGSFEEDDIHSTTSTSSGLYKPKTSFRSTKPMLDLFCKIMNKNDFIVSDLFKICKDDKRVKEYYPKHIVLWNTEYSCSEVYTLQAFKYEDHRGKQCVQGFYSGTYNLKEDVQDYSELFDEIKHRDVYPTLIIFECYETLKCEVEERKTTGSQFVKTFNSEHKEDKYTYEHKEEEDDFDYYSWARQLNQTTGNSGSNPRDDEWECEHCRMVNSIENYYCRKCFKDNDILKELYFQKKIYNRPDSLKYESRKPKPIKADRGITGITSTTDDRLTNTFKPRDRFNELKVKWTCRLCGFQNSPIAVGCESCHKLRENCDIKEPHCKECLKALNKKIIPKCKDCRAKEERKQRRISQIKAEKKVEINNEGSLSFQCKECYISYSRPDWIPMSKGCCQKCGTKKIFRIKCDLCQTKGTRAADLIGHPCVTKKTTLHSSTAGKRNTLVGTMSGMRF</sequence>
<evidence type="ECO:0000313" key="7">
    <source>
        <dbReference type="EMBL" id="CAI2387180.1"/>
    </source>
</evidence>
<evidence type="ECO:0000256" key="3">
    <source>
        <dbReference type="ARBA" id="ARBA00022833"/>
    </source>
</evidence>
<dbReference type="Proteomes" id="UP001295684">
    <property type="component" value="Unassembled WGS sequence"/>
</dbReference>
<evidence type="ECO:0000256" key="5">
    <source>
        <dbReference type="SAM" id="Coils"/>
    </source>
</evidence>
<reference evidence="7" key="1">
    <citation type="submission" date="2023-07" db="EMBL/GenBank/DDBJ databases">
        <authorList>
            <consortium name="AG Swart"/>
            <person name="Singh M."/>
            <person name="Singh A."/>
            <person name="Seah K."/>
            <person name="Emmerich C."/>
        </authorList>
    </citation>
    <scope>NUCLEOTIDE SEQUENCE</scope>
    <source>
        <strain evidence="7">DP1</strain>
    </source>
</reference>
<evidence type="ECO:0000259" key="6">
    <source>
        <dbReference type="PROSITE" id="PS50199"/>
    </source>
</evidence>
<keyword evidence="1" id="KW-0479">Metal-binding</keyword>
<gene>
    <name evidence="7" type="ORF">ECRASSUSDP1_LOCUS28808</name>
</gene>
<feature type="domain" description="RanBP2-type" evidence="6">
    <location>
        <begin position="464"/>
        <end position="487"/>
    </location>
</feature>
<comment type="caution">
    <text evidence="7">The sequence shown here is derived from an EMBL/GenBank/DDBJ whole genome shotgun (WGS) entry which is preliminary data.</text>
</comment>
<keyword evidence="5" id="KW-0175">Coiled coil</keyword>
<keyword evidence="3" id="KW-0862">Zinc</keyword>
<dbReference type="EMBL" id="CAMPGE010029696">
    <property type="protein sequence ID" value="CAI2387180.1"/>
    <property type="molecule type" value="Genomic_DNA"/>
</dbReference>
<dbReference type="InterPro" id="IPR001876">
    <property type="entry name" value="Znf_RanBP2"/>
</dbReference>
<keyword evidence="8" id="KW-1185">Reference proteome</keyword>
<proteinExistence type="predicted"/>
<organism evidence="7 8">
    <name type="scientific">Euplotes crassus</name>
    <dbReference type="NCBI Taxonomy" id="5936"/>
    <lineage>
        <taxon>Eukaryota</taxon>
        <taxon>Sar</taxon>
        <taxon>Alveolata</taxon>
        <taxon>Ciliophora</taxon>
        <taxon>Intramacronucleata</taxon>
        <taxon>Spirotrichea</taxon>
        <taxon>Hypotrichia</taxon>
        <taxon>Euplotida</taxon>
        <taxon>Euplotidae</taxon>
        <taxon>Moneuplotes</taxon>
    </lineage>
</organism>